<dbReference type="Proteomes" id="UP000235464">
    <property type="component" value="Chromosome I"/>
</dbReference>
<dbReference type="AlphaFoldDB" id="A0A2N9BE05"/>
<reference evidence="2" key="1">
    <citation type="submission" date="2017-11" db="EMBL/GenBank/DDBJ databases">
        <authorList>
            <person name="Wibberg D."/>
        </authorList>
    </citation>
    <scope>NUCLEOTIDE SEQUENCE [LARGE SCALE GENOMIC DNA]</scope>
</reference>
<evidence type="ECO:0000313" key="1">
    <source>
        <dbReference type="EMBL" id="SOR81557.1"/>
    </source>
</evidence>
<dbReference type="EMBL" id="LT963352">
    <property type="protein sequence ID" value="SOR81557.1"/>
    <property type="molecule type" value="Genomic_DNA"/>
</dbReference>
<accession>A0A2N9BE05</accession>
<name>A0A2N9BE05_STRCX</name>
<protein>
    <submittedName>
        <fullName evidence="1">Uncharacterized protein</fullName>
    </submittedName>
</protein>
<keyword evidence="2" id="KW-1185">Reference proteome</keyword>
<proteinExistence type="predicted"/>
<sequence>MCAWLSVWAFVEAWNNFCLYTRGQWIEAQIIAVREDTDGDGAPRFYPEVAFTPPDSEEVRVKSKVGRLIRSTVRSGYASGTTSQAPASPSGGLRRAWSVRLPMGLRL</sequence>
<gene>
    <name evidence="1" type="ORF">SCNRRL3882_5009</name>
</gene>
<evidence type="ECO:0000313" key="2">
    <source>
        <dbReference type="Proteomes" id="UP000235464"/>
    </source>
</evidence>
<organism evidence="1 2">
    <name type="scientific">Streptomyces chartreusis NRRL 3882</name>
    <dbReference type="NCBI Taxonomy" id="1079985"/>
    <lineage>
        <taxon>Bacteria</taxon>
        <taxon>Bacillati</taxon>
        <taxon>Actinomycetota</taxon>
        <taxon>Actinomycetes</taxon>
        <taxon>Kitasatosporales</taxon>
        <taxon>Streptomycetaceae</taxon>
        <taxon>Streptomyces</taxon>
    </lineage>
</organism>